<evidence type="ECO:0000313" key="1">
    <source>
        <dbReference type="EMBL" id="EKX48705.1"/>
    </source>
</evidence>
<organism evidence="1">
    <name type="scientific">Guillardia theta (strain CCMP2712)</name>
    <name type="common">Cryptophyte</name>
    <dbReference type="NCBI Taxonomy" id="905079"/>
    <lineage>
        <taxon>Eukaryota</taxon>
        <taxon>Cryptophyceae</taxon>
        <taxon>Pyrenomonadales</taxon>
        <taxon>Geminigeraceae</taxon>
        <taxon>Guillardia</taxon>
    </lineage>
</organism>
<protein>
    <submittedName>
        <fullName evidence="1 2">Uncharacterized protein</fullName>
    </submittedName>
</protein>
<dbReference type="PaxDb" id="55529-EKX48705"/>
<dbReference type="EnsemblProtists" id="EKX48705">
    <property type="protein sequence ID" value="EKX48705"/>
    <property type="gene ID" value="GUITHDRAFT_162284"/>
</dbReference>
<dbReference type="GeneID" id="17305447"/>
<proteinExistence type="predicted"/>
<evidence type="ECO:0000313" key="2">
    <source>
        <dbReference type="EnsemblProtists" id="EKX48705"/>
    </source>
</evidence>
<dbReference type="Proteomes" id="UP000011087">
    <property type="component" value="Unassembled WGS sequence"/>
</dbReference>
<accession>L1JKU1</accession>
<reference evidence="1 3" key="1">
    <citation type="journal article" date="2012" name="Nature">
        <title>Algal genomes reveal evolutionary mosaicism and the fate of nucleomorphs.</title>
        <authorList>
            <consortium name="DOE Joint Genome Institute"/>
            <person name="Curtis B.A."/>
            <person name="Tanifuji G."/>
            <person name="Burki F."/>
            <person name="Gruber A."/>
            <person name="Irimia M."/>
            <person name="Maruyama S."/>
            <person name="Arias M.C."/>
            <person name="Ball S.G."/>
            <person name="Gile G.H."/>
            <person name="Hirakawa Y."/>
            <person name="Hopkins J.F."/>
            <person name="Kuo A."/>
            <person name="Rensing S.A."/>
            <person name="Schmutz J."/>
            <person name="Symeonidi A."/>
            <person name="Elias M."/>
            <person name="Eveleigh R.J."/>
            <person name="Herman E.K."/>
            <person name="Klute M.J."/>
            <person name="Nakayama T."/>
            <person name="Obornik M."/>
            <person name="Reyes-Prieto A."/>
            <person name="Armbrust E.V."/>
            <person name="Aves S.J."/>
            <person name="Beiko R.G."/>
            <person name="Coutinho P."/>
            <person name="Dacks J.B."/>
            <person name="Durnford D.G."/>
            <person name="Fast N.M."/>
            <person name="Green B.R."/>
            <person name="Grisdale C.J."/>
            <person name="Hempel F."/>
            <person name="Henrissat B."/>
            <person name="Hoppner M.P."/>
            <person name="Ishida K."/>
            <person name="Kim E."/>
            <person name="Koreny L."/>
            <person name="Kroth P.G."/>
            <person name="Liu Y."/>
            <person name="Malik S.B."/>
            <person name="Maier U.G."/>
            <person name="McRose D."/>
            <person name="Mock T."/>
            <person name="Neilson J.A."/>
            <person name="Onodera N.T."/>
            <person name="Poole A.M."/>
            <person name="Pritham E.J."/>
            <person name="Richards T.A."/>
            <person name="Rocap G."/>
            <person name="Roy S.W."/>
            <person name="Sarai C."/>
            <person name="Schaack S."/>
            <person name="Shirato S."/>
            <person name="Slamovits C.H."/>
            <person name="Spencer D.F."/>
            <person name="Suzuki S."/>
            <person name="Worden A.Z."/>
            <person name="Zauner S."/>
            <person name="Barry K."/>
            <person name="Bell C."/>
            <person name="Bharti A.K."/>
            <person name="Crow J.A."/>
            <person name="Grimwood J."/>
            <person name="Kramer R."/>
            <person name="Lindquist E."/>
            <person name="Lucas S."/>
            <person name="Salamov A."/>
            <person name="McFadden G.I."/>
            <person name="Lane C.E."/>
            <person name="Keeling P.J."/>
            <person name="Gray M.W."/>
            <person name="Grigoriev I.V."/>
            <person name="Archibald J.M."/>
        </authorList>
    </citation>
    <scope>NUCLEOTIDE SEQUENCE</scope>
    <source>
        <strain evidence="1 3">CCMP2712</strain>
    </source>
</reference>
<reference evidence="3" key="2">
    <citation type="submission" date="2012-11" db="EMBL/GenBank/DDBJ databases">
        <authorList>
            <person name="Kuo A."/>
            <person name="Curtis B.A."/>
            <person name="Tanifuji G."/>
            <person name="Burki F."/>
            <person name="Gruber A."/>
            <person name="Irimia M."/>
            <person name="Maruyama S."/>
            <person name="Arias M.C."/>
            <person name="Ball S.G."/>
            <person name="Gile G.H."/>
            <person name="Hirakawa Y."/>
            <person name="Hopkins J.F."/>
            <person name="Rensing S.A."/>
            <person name="Schmutz J."/>
            <person name="Symeonidi A."/>
            <person name="Elias M."/>
            <person name="Eveleigh R.J."/>
            <person name="Herman E.K."/>
            <person name="Klute M.J."/>
            <person name="Nakayama T."/>
            <person name="Obornik M."/>
            <person name="Reyes-Prieto A."/>
            <person name="Armbrust E.V."/>
            <person name="Aves S.J."/>
            <person name="Beiko R.G."/>
            <person name="Coutinho P."/>
            <person name="Dacks J.B."/>
            <person name="Durnford D.G."/>
            <person name="Fast N.M."/>
            <person name="Green B.R."/>
            <person name="Grisdale C."/>
            <person name="Hempe F."/>
            <person name="Henrissat B."/>
            <person name="Hoppner M.P."/>
            <person name="Ishida K.-I."/>
            <person name="Kim E."/>
            <person name="Koreny L."/>
            <person name="Kroth P.G."/>
            <person name="Liu Y."/>
            <person name="Malik S.-B."/>
            <person name="Maier U.G."/>
            <person name="McRose D."/>
            <person name="Mock T."/>
            <person name="Neilson J.A."/>
            <person name="Onodera N.T."/>
            <person name="Poole A.M."/>
            <person name="Pritham E.J."/>
            <person name="Richards T.A."/>
            <person name="Rocap G."/>
            <person name="Roy S.W."/>
            <person name="Sarai C."/>
            <person name="Schaack S."/>
            <person name="Shirato S."/>
            <person name="Slamovits C.H."/>
            <person name="Spencer D.F."/>
            <person name="Suzuki S."/>
            <person name="Worden A.Z."/>
            <person name="Zauner S."/>
            <person name="Barry K."/>
            <person name="Bell C."/>
            <person name="Bharti A.K."/>
            <person name="Crow J.A."/>
            <person name="Grimwood J."/>
            <person name="Kramer R."/>
            <person name="Lindquist E."/>
            <person name="Lucas S."/>
            <person name="Salamov A."/>
            <person name="McFadden G.I."/>
            <person name="Lane C.E."/>
            <person name="Keeling P.J."/>
            <person name="Gray M.W."/>
            <person name="Grigoriev I.V."/>
            <person name="Archibald J.M."/>
        </authorList>
    </citation>
    <scope>NUCLEOTIDE SEQUENCE</scope>
    <source>
        <strain evidence="3">CCMP2712</strain>
    </source>
</reference>
<dbReference type="AlphaFoldDB" id="L1JKU1"/>
<dbReference type="HOGENOM" id="CLU_584554_0_0_1"/>
<sequence length="468" mass="50711">MASMWSAQAFSLSPHVSFSSSSSSSSTVFLSLFPSRARGHTFNLARRRYLSTTRARAIAMKNSNDGALDVDTTIDEVMKDINKYIDKYVFVRDVSADDAAEMRAAALVARRKYRREVSAGSLPQSVGELRTGLLQSVRDILVNQQDLIGPDEWDKLLKGFSQSTAAQRPSVDLDAIKTQLRRLFPNCSEQGMNEVHLAELEFAARRGITLEGATEMYCRGMPESDVLSDILFATASITYKPKDEEVRTSAGHPARLPEIGERWELVTPPVNAGPSAFGIFFDIIAKEHPVEITGFASGSSPALNFGAGKSIVTQVSVCKEGSGRGKELDGTRWEALGGGEISLPIISWMDGRPEYGEIPCSKTLKLKAGETRGVCIHTNNINGLIIRMTKDVALDSDFLDQDFGGNDSDDEVTGLPRGAFAPGEIFAEDSCLALACGFTAASRSFDTPPSSQPVIAAFVGNVKYVREG</sequence>
<dbReference type="EMBL" id="JH992984">
    <property type="protein sequence ID" value="EKX48705.1"/>
    <property type="molecule type" value="Genomic_DNA"/>
</dbReference>
<dbReference type="KEGG" id="gtt:GUITHDRAFT_162284"/>
<dbReference type="RefSeq" id="XP_005835685.1">
    <property type="nucleotide sequence ID" value="XM_005835628.1"/>
</dbReference>
<gene>
    <name evidence="1" type="ORF">GUITHDRAFT_162284</name>
</gene>
<evidence type="ECO:0000313" key="3">
    <source>
        <dbReference type="Proteomes" id="UP000011087"/>
    </source>
</evidence>
<reference evidence="2" key="3">
    <citation type="submission" date="2016-03" db="UniProtKB">
        <authorList>
            <consortium name="EnsemblProtists"/>
        </authorList>
    </citation>
    <scope>IDENTIFICATION</scope>
</reference>
<keyword evidence="3" id="KW-1185">Reference proteome</keyword>
<name>L1JKU1_GUITC</name>